<keyword evidence="4" id="KW-0067">ATP-binding</keyword>
<dbReference type="Proteomes" id="UP000887540">
    <property type="component" value="Unplaced"/>
</dbReference>
<evidence type="ECO:0000259" key="10">
    <source>
        <dbReference type="PROSITE" id="PS50011"/>
    </source>
</evidence>
<dbReference type="InterPro" id="IPR008271">
    <property type="entry name" value="Ser/Thr_kinase_AS"/>
</dbReference>
<evidence type="ECO:0000256" key="5">
    <source>
        <dbReference type="ARBA" id="ARBA00038035"/>
    </source>
</evidence>
<dbReference type="AlphaFoldDB" id="A0A914D1M7"/>
<sequence length="466" mass="54359">MIYKQFRMQKSALDEKISIRIHNQDQEYDFNFDTLYKIKVLGQGQSIVAKYLHEPSNKFIAIKSIIVPRSRYRGINIESLCSIIEEIEILKILEHSEYVINYYGCGYDGDFLHLCLESMDESLQGLYKKMSDIPGFNYGHGILLENVAIAITNALVDCERNKIAHCDIKPGNILINASGQIKLSDFGEACILHRLKGPKGGTIFYWPPEKLAYGDADTQYEVGDYSQADVWALGMTLIECIYHSNPILMESHATGIEDFANIQKYILELDVDEFTGSKKDDFDMGGLLPSDSFPKLFVGSKMAKFIRRCLSRVPIRPKFNELLITQEYRDLIINPPFVSDFLIKVKKWFIQYYEIRTGDIKFPDDDRIYEFNLNDFEDKTPKYFEFHFHYREPLNSVKLLSQPQERYLHKPSNKELYFKRNVYTGHLNYNFYDEVQFLREFNDHTNIIKMYSNGFFSDFNGNEIVS</sequence>
<protein>
    <recommendedName>
        <fullName evidence="6">mitogen-activated protein kinase kinase</fullName>
        <ecNumber evidence="6">2.7.12.2</ecNumber>
    </recommendedName>
</protein>
<keyword evidence="2" id="KW-0547">Nucleotide-binding</keyword>
<comment type="catalytic activity">
    <reaction evidence="9">
        <text>L-tyrosyl-[protein] + ATP = O-phospho-L-tyrosyl-[protein] + ADP + H(+)</text>
        <dbReference type="Rhea" id="RHEA:10596"/>
        <dbReference type="Rhea" id="RHEA-COMP:10136"/>
        <dbReference type="Rhea" id="RHEA-COMP:20101"/>
        <dbReference type="ChEBI" id="CHEBI:15378"/>
        <dbReference type="ChEBI" id="CHEBI:30616"/>
        <dbReference type="ChEBI" id="CHEBI:46858"/>
        <dbReference type="ChEBI" id="CHEBI:61978"/>
        <dbReference type="ChEBI" id="CHEBI:456216"/>
        <dbReference type="EC" id="2.7.12.2"/>
    </reaction>
</comment>
<evidence type="ECO:0000256" key="2">
    <source>
        <dbReference type="ARBA" id="ARBA00022741"/>
    </source>
</evidence>
<evidence type="ECO:0000313" key="11">
    <source>
        <dbReference type="Proteomes" id="UP000887540"/>
    </source>
</evidence>
<comment type="catalytic activity">
    <reaction evidence="8">
        <text>L-threonyl-[protein] + ATP = O-phospho-L-threonyl-[protein] + ADP + H(+)</text>
        <dbReference type="Rhea" id="RHEA:46608"/>
        <dbReference type="Rhea" id="RHEA-COMP:11060"/>
        <dbReference type="Rhea" id="RHEA-COMP:11605"/>
        <dbReference type="ChEBI" id="CHEBI:15378"/>
        <dbReference type="ChEBI" id="CHEBI:30013"/>
        <dbReference type="ChEBI" id="CHEBI:30616"/>
        <dbReference type="ChEBI" id="CHEBI:61977"/>
        <dbReference type="ChEBI" id="CHEBI:456216"/>
        <dbReference type="EC" id="2.7.12.2"/>
    </reaction>
</comment>
<feature type="domain" description="Protein kinase" evidence="10">
    <location>
        <begin position="35"/>
        <end position="338"/>
    </location>
</feature>
<evidence type="ECO:0000256" key="6">
    <source>
        <dbReference type="ARBA" id="ARBA00038999"/>
    </source>
</evidence>
<dbReference type="InterPro" id="IPR000719">
    <property type="entry name" value="Prot_kinase_dom"/>
</dbReference>
<dbReference type="EC" id="2.7.12.2" evidence="6"/>
<accession>A0A914D1M7</accession>
<proteinExistence type="inferred from homology"/>
<keyword evidence="3" id="KW-0418">Kinase</keyword>
<evidence type="ECO:0000256" key="8">
    <source>
        <dbReference type="ARBA" id="ARBA00049299"/>
    </source>
</evidence>
<comment type="similarity">
    <text evidence="5">Belongs to the protein kinase superfamily. STE Ser/Thr protein kinase family. MAP kinase kinase subfamily.</text>
</comment>
<keyword evidence="1" id="KW-0808">Transferase</keyword>
<dbReference type="WBParaSite" id="ACRNAN_scaffold1747.g7753.t1">
    <property type="protein sequence ID" value="ACRNAN_scaffold1747.g7753.t1"/>
    <property type="gene ID" value="ACRNAN_scaffold1747.g7753"/>
</dbReference>
<dbReference type="GO" id="GO:0004708">
    <property type="term" value="F:MAP kinase kinase activity"/>
    <property type="evidence" value="ECO:0007669"/>
    <property type="project" value="UniProtKB-EC"/>
</dbReference>
<name>A0A914D1M7_9BILA</name>
<evidence type="ECO:0000256" key="9">
    <source>
        <dbReference type="ARBA" id="ARBA00051693"/>
    </source>
</evidence>
<dbReference type="PANTHER" id="PTHR48013">
    <property type="entry name" value="DUAL SPECIFICITY MITOGEN-ACTIVATED PROTEIN KINASE KINASE 5-RELATED"/>
    <property type="match status" value="1"/>
</dbReference>
<dbReference type="SMART" id="SM00220">
    <property type="entry name" value="S_TKc"/>
    <property type="match status" value="1"/>
</dbReference>
<evidence type="ECO:0000256" key="4">
    <source>
        <dbReference type="ARBA" id="ARBA00022840"/>
    </source>
</evidence>
<dbReference type="PROSITE" id="PS00108">
    <property type="entry name" value="PROTEIN_KINASE_ST"/>
    <property type="match status" value="1"/>
</dbReference>
<dbReference type="SUPFAM" id="SSF56112">
    <property type="entry name" value="Protein kinase-like (PK-like)"/>
    <property type="match status" value="1"/>
</dbReference>
<dbReference type="Gene3D" id="3.30.200.20">
    <property type="entry name" value="Phosphorylase Kinase, domain 1"/>
    <property type="match status" value="1"/>
</dbReference>
<dbReference type="Gene3D" id="1.10.510.10">
    <property type="entry name" value="Transferase(Phosphotransferase) domain 1"/>
    <property type="match status" value="1"/>
</dbReference>
<evidence type="ECO:0000256" key="7">
    <source>
        <dbReference type="ARBA" id="ARBA00049014"/>
    </source>
</evidence>
<dbReference type="InterPro" id="IPR011009">
    <property type="entry name" value="Kinase-like_dom_sf"/>
</dbReference>
<organism evidence="11 12">
    <name type="scientific">Acrobeloides nanus</name>
    <dbReference type="NCBI Taxonomy" id="290746"/>
    <lineage>
        <taxon>Eukaryota</taxon>
        <taxon>Metazoa</taxon>
        <taxon>Ecdysozoa</taxon>
        <taxon>Nematoda</taxon>
        <taxon>Chromadorea</taxon>
        <taxon>Rhabditida</taxon>
        <taxon>Tylenchina</taxon>
        <taxon>Cephalobomorpha</taxon>
        <taxon>Cephaloboidea</taxon>
        <taxon>Cephalobidae</taxon>
        <taxon>Acrobeloides</taxon>
    </lineage>
</organism>
<comment type="catalytic activity">
    <reaction evidence="7">
        <text>L-seryl-[protein] + ATP = O-phospho-L-seryl-[protein] + ADP + H(+)</text>
        <dbReference type="Rhea" id="RHEA:17989"/>
        <dbReference type="Rhea" id="RHEA-COMP:9863"/>
        <dbReference type="Rhea" id="RHEA-COMP:11604"/>
        <dbReference type="ChEBI" id="CHEBI:15378"/>
        <dbReference type="ChEBI" id="CHEBI:29999"/>
        <dbReference type="ChEBI" id="CHEBI:30616"/>
        <dbReference type="ChEBI" id="CHEBI:83421"/>
        <dbReference type="ChEBI" id="CHEBI:456216"/>
        <dbReference type="EC" id="2.7.12.2"/>
    </reaction>
</comment>
<reference evidence="12" key="1">
    <citation type="submission" date="2022-11" db="UniProtKB">
        <authorList>
            <consortium name="WormBaseParasite"/>
        </authorList>
    </citation>
    <scope>IDENTIFICATION</scope>
</reference>
<dbReference type="PROSITE" id="PS50011">
    <property type="entry name" value="PROTEIN_KINASE_DOM"/>
    <property type="match status" value="1"/>
</dbReference>
<evidence type="ECO:0000313" key="12">
    <source>
        <dbReference type="WBParaSite" id="ACRNAN_scaffold1747.g7753.t1"/>
    </source>
</evidence>
<dbReference type="PANTHER" id="PTHR48013:SF9">
    <property type="entry name" value="DUAL SPECIFICITY MITOGEN-ACTIVATED PROTEIN KINASE KINASE 5"/>
    <property type="match status" value="1"/>
</dbReference>
<evidence type="ECO:0000256" key="3">
    <source>
        <dbReference type="ARBA" id="ARBA00022777"/>
    </source>
</evidence>
<evidence type="ECO:0000256" key="1">
    <source>
        <dbReference type="ARBA" id="ARBA00022679"/>
    </source>
</evidence>
<dbReference type="GO" id="GO:0005524">
    <property type="term" value="F:ATP binding"/>
    <property type="evidence" value="ECO:0007669"/>
    <property type="project" value="UniProtKB-KW"/>
</dbReference>
<keyword evidence="11" id="KW-1185">Reference proteome</keyword>
<dbReference type="Pfam" id="PF00069">
    <property type="entry name" value="Pkinase"/>
    <property type="match status" value="1"/>
</dbReference>